<dbReference type="InterPro" id="IPR037455">
    <property type="entry name" value="LucA/IucC-like"/>
</dbReference>
<comment type="pathway">
    <text evidence="1">Siderophore biosynthesis.</text>
</comment>
<accession>A0ABT6H5B6</accession>
<proteinExistence type="inferred from homology"/>
<dbReference type="PANTHER" id="PTHR34384:SF6">
    <property type="entry name" value="STAPHYLOFERRIN B SYNTHASE"/>
    <property type="match status" value="1"/>
</dbReference>
<dbReference type="Proteomes" id="UP001218246">
    <property type="component" value="Unassembled WGS sequence"/>
</dbReference>
<dbReference type="RefSeq" id="WP_124565451.1">
    <property type="nucleotide sequence ID" value="NZ_JARRRY010000008.1"/>
</dbReference>
<dbReference type="Pfam" id="PF04183">
    <property type="entry name" value="IucA_IucC"/>
    <property type="match status" value="1"/>
</dbReference>
<evidence type="ECO:0000259" key="4">
    <source>
        <dbReference type="Pfam" id="PF06276"/>
    </source>
</evidence>
<gene>
    <name evidence="5" type="ORF">P6P90_11110</name>
</gene>
<comment type="caution">
    <text evidence="5">The sequence shown here is derived from an EMBL/GenBank/DDBJ whole genome shotgun (WGS) entry which is preliminary data.</text>
</comment>
<keyword evidence="6" id="KW-1185">Reference proteome</keyword>
<dbReference type="InterPro" id="IPR022770">
    <property type="entry name" value="IucA/IucC-like_C"/>
</dbReference>
<dbReference type="InterPro" id="IPR007310">
    <property type="entry name" value="Aerobactin_biosyn_IucA/IucC_N"/>
</dbReference>
<dbReference type="PANTHER" id="PTHR34384">
    <property type="entry name" value="L-2,3-DIAMINOPROPANOATE--CITRATE LIGASE"/>
    <property type="match status" value="1"/>
</dbReference>
<evidence type="ECO:0000256" key="2">
    <source>
        <dbReference type="ARBA" id="ARBA00007832"/>
    </source>
</evidence>
<organism evidence="5 6">
    <name type="scientific">Ectobacillus antri</name>
    <dbReference type="NCBI Taxonomy" id="2486280"/>
    <lineage>
        <taxon>Bacteria</taxon>
        <taxon>Bacillati</taxon>
        <taxon>Bacillota</taxon>
        <taxon>Bacilli</taxon>
        <taxon>Bacillales</taxon>
        <taxon>Bacillaceae</taxon>
        <taxon>Ectobacillus</taxon>
    </lineage>
</organism>
<evidence type="ECO:0000259" key="3">
    <source>
        <dbReference type="Pfam" id="PF04183"/>
    </source>
</evidence>
<protein>
    <submittedName>
        <fullName evidence="5">IucA/IucC family protein</fullName>
    </submittedName>
</protein>
<name>A0ABT6H5B6_9BACI</name>
<feature type="domain" description="Aerobactin siderophore biosynthesis IucA/IucC N-terminal" evidence="3">
    <location>
        <begin position="120"/>
        <end position="361"/>
    </location>
</feature>
<dbReference type="EMBL" id="JARULN010000009">
    <property type="protein sequence ID" value="MDG5754517.1"/>
    <property type="molecule type" value="Genomic_DNA"/>
</dbReference>
<evidence type="ECO:0000313" key="6">
    <source>
        <dbReference type="Proteomes" id="UP001218246"/>
    </source>
</evidence>
<dbReference type="Gene3D" id="6.10.250.3370">
    <property type="match status" value="1"/>
</dbReference>
<evidence type="ECO:0000256" key="1">
    <source>
        <dbReference type="ARBA" id="ARBA00004924"/>
    </source>
</evidence>
<feature type="domain" description="Aerobactin siderophore biosynthesis IucA/IucC-like C-terminal" evidence="4">
    <location>
        <begin position="381"/>
        <end position="542"/>
    </location>
</feature>
<evidence type="ECO:0000313" key="5">
    <source>
        <dbReference type="EMBL" id="MDG5754517.1"/>
    </source>
</evidence>
<comment type="similarity">
    <text evidence="2">Belongs to the IucA/IucC family.</text>
</comment>
<dbReference type="Pfam" id="PF06276">
    <property type="entry name" value="FhuF"/>
    <property type="match status" value="1"/>
</dbReference>
<sequence length="576" mass="67516">MHTVCEATERVIRQLVEALLYENLVVFEEVLQQNNTCIYYIQGQSEQYVCTGKRTGFERVRLKSDIKHRSGAPVLLHELVAELLPTAVQSEILYELERTIYFSNWNKMNVNHILRRQMNYEELESAIDEGHPYHPCYKARTGFSDYDHERFGPEAGGAFYLYWLAVKREHTKLMLPTEEQSFWQKELGGYDWKMLITELYQQGGNIMDYTFLPVHPWQWKQCKEKWEQLLTEKEIIPLCYAGDLYRATQSIRTLWNQDDPLKSHIKLSLNMSNTSAKRVLAPESVTSAPAVSRWLRTVISSDSYFQSCGFQILEEYAGIVYDPASIQLRALTEGQLGVIWRKSVRHYVNEGENVLPFTALLVTEEDHAPFVDTWIQKYGLQAWFTQLVNVAVLPVWHLLLAHGIAIEAHAQNVLLVHKEGWPLRVIARDFHESVEYTEEFIANGEWVPDFSTYHERYQQVKPDNYFCMSSVEALRELFTDTMFVFHFSELIYVMSEYYKVDELLFWKLIYKAINLHIESMPHLRERAEQLCWQDSFVQVESLLKKKIYNTKSEYHHMVRNTLADAADKGDISHVIC</sequence>
<dbReference type="Gene3D" id="1.10.510.40">
    <property type="match status" value="1"/>
</dbReference>
<reference evidence="5 6" key="1">
    <citation type="submission" date="2023-04" db="EMBL/GenBank/DDBJ databases">
        <title>Ectobacillus antri isolated from activated sludge.</title>
        <authorList>
            <person name="Yan P."/>
            <person name="Liu X."/>
        </authorList>
    </citation>
    <scope>NUCLEOTIDE SEQUENCE [LARGE SCALE GENOMIC DNA]</scope>
    <source>
        <strain evidence="5 6">C18H</strain>
    </source>
</reference>